<evidence type="ECO:0000313" key="3">
    <source>
        <dbReference type="Proteomes" id="UP000002029"/>
    </source>
</evidence>
<dbReference type="AlphaFoldDB" id="D2BDB0"/>
<dbReference type="eggNOG" id="COG0582">
    <property type="taxonomic scope" value="Bacteria"/>
</dbReference>
<reference evidence="2 3" key="1">
    <citation type="journal article" date="2010" name="Stand. Genomic Sci.">
        <title>Complete genome sequence of Streptosporangium roseum type strain (NI 9100).</title>
        <authorList>
            <person name="Nolan M."/>
            <person name="Sikorski J."/>
            <person name="Jando M."/>
            <person name="Lucas S."/>
            <person name="Lapidus A."/>
            <person name="Glavina Del Rio T."/>
            <person name="Chen F."/>
            <person name="Tice H."/>
            <person name="Pitluck S."/>
            <person name="Cheng J.F."/>
            <person name="Chertkov O."/>
            <person name="Sims D."/>
            <person name="Meincke L."/>
            <person name="Brettin T."/>
            <person name="Han C."/>
            <person name="Detter J.C."/>
            <person name="Bruce D."/>
            <person name="Goodwin L."/>
            <person name="Land M."/>
            <person name="Hauser L."/>
            <person name="Chang Y.J."/>
            <person name="Jeffries C.D."/>
            <person name="Ivanova N."/>
            <person name="Mavromatis K."/>
            <person name="Mikhailova N."/>
            <person name="Chen A."/>
            <person name="Palaniappan K."/>
            <person name="Chain P."/>
            <person name="Rohde M."/>
            <person name="Goker M."/>
            <person name="Bristow J."/>
            <person name="Eisen J.A."/>
            <person name="Markowitz V."/>
            <person name="Hugenholtz P."/>
            <person name="Kyrpides N.C."/>
            <person name="Klenk H.P."/>
        </authorList>
    </citation>
    <scope>NUCLEOTIDE SEQUENCE [LARGE SCALE GENOMIC DNA]</scope>
    <source>
        <strain evidence="3">ATCC 12428 / DSM 43021 / JCM 3005 / NI 9100</strain>
    </source>
</reference>
<proteinExistence type="predicted"/>
<keyword evidence="3" id="KW-1185">Reference proteome</keyword>
<evidence type="ECO:0000256" key="1">
    <source>
        <dbReference type="SAM" id="MobiDB-lite"/>
    </source>
</evidence>
<accession>D2BDB0</accession>
<gene>
    <name evidence="2" type="ordered locus">Sros_3257</name>
</gene>
<name>D2BDB0_STRRD</name>
<dbReference type="STRING" id="479432.Sros_3257"/>
<organism evidence="2 3">
    <name type="scientific">Streptosporangium roseum (strain ATCC 12428 / DSM 43021 / JCM 3005 / KCTC 9067 / NCIMB 10171 / NRRL 2505 / NI 9100)</name>
    <dbReference type="NCBI Taxonomy" id="479432"/>
    <lineage>
        <taxon>Bacteria</taxon>
        <taxon>Bacillati</taxon>
        <taxon>Actinomycetota</taxon>
        <taxon>Actinomycetes</taxon>
        <taxon>Streptosporangiales</taxon>
        <taxon>Streptosporangiaceae</taxon>
        <taxon>Streptosporangium</taxon>
    </lineage>
</organism>
<evidence type="ECO:0000313" key="2">
    <source>
        <dbReference type="EMBL" id="ACZ86199.1"/>
    </source>
</evidence>
<protein>
    <submittedName>
        <fullName evidence="2">Uncharacterized protein</fullName>
    </submittedName>
</protein>
<feature type="region of interest" description="Disordered" evidence="1">
    <location>
        <begin position="1"/>
        <end position="28"/>
    </location>
</feature>
<dbReference type="HOGENOM" id="CLU_782845_0_0_11"/>
<sequence length="354" mass="40380">MPRKIHDGPANGTAQQTLPEPPSDRQARPLADEWWQARQERQAMTTRLLATFTDTKTVRRDLTRRRGLIKLLDWLEQQPGDTWQDRWPASGADAAGQDWTDPILGSDMRRFRRDELIGGLPLLIVGQVIRPTCRWLLRQRLALMLAEARQALDPEGLARLEQHAQDTIGWARSDAMNKLTWIVIHKGGVVADITVGDCVELTAALEEHHFRGSAGRPLFYALLKETGILPATAPPRLRALRIEARPSIEQVVDKYGIECQPIRDLMVDYLTERAPDLDHTSLRSIARNLCRLFWCDLEVHHPGIDSLHLAPEVSQAWKKRLAYIRDADGNPIRPRVNFRSELVFVKAFYEDIAR</sequence>
<dbReference type="Proteomes" id="UP000002029">
    <property type="component" value="Chromosome"/>
</dbReference>
<dbReference type="KEGG" id="sro:Sros_3257"/>
<dbReference type="EMBL" id="CP001814">
    <property type="protein sequence ID" value="ACZ86199.1"/>
    <property type="molecule type" value="Genomic_DNA"/>
</dbReference>